<dbReference type="EMBL" id="GEDC01004621">
    <property type="protein sequence ID" value="JAS32677.1"/>
    <property type="molecule type" value="Transcribed_RNA"/>
</dbReference>
<feature type="region of interest" description="Disordered" evidence="1">
    <location>
        <begin position="81"/>
        <end position="109"/>
    </location>
</feature>
<reference evidence="2" key="1">
    <citation type="submission" date="2015-12" db="EMBL/GenBank/DDBJ databases">
        <title>De novo transcriptome assembly of four potential Pierce s Disease insect vectors from Arizona vineyards.</title>
        <authorList>
            <person name="Tassone E.E."/>
        </authorList>
    </citation>
    <scope>NUCLEOTIDE SEQUENCE</scope>
</reference>
<name>A0A1B6E450_9HEMI</name>
<sequence>LHGDAEQRIEQHRPGYGSELAVRLRQTSFHGHVASSPLLSGQRPRDHRHTSAAFSAVAAELVQSERTTLAAEEHVTQQLRLTVQPEGPGGKREPRRGPESSAQPAIRVA</sequence>
<feature type="non-terminal residue" evidence="2">
    <location>
        <position position="1"/>
    </location>
</feature>
<gene>
    <name evidence="2" type="ORF">g.45392</name>
</gene>
<proteinExistence type="predicted"/>
<feature type="compositionally biased region" description="Basic and acidic residues" evidence="1">
    <location>
        <begin position="89"/>
        <end position="98"/>
    </location>
</feature>
<accession>A0A1B6E450</accession>
<evidence type="ECO:0000313" key="2">
    <source>
        <dbReference type="EMBL" id="JAS32677.1"/>
    </source>
</evidence>
<protein>
    <submittedName>
        <fullName evidence="2">Uncharacterized protein</fullName>
    </submittedName>
</protein>
<evidence type="ECO:0000256" key="1">
    <source>
        <dbReference type="SAM" id="MobiDB-lite"/>
    </source>
</evidence>
<feature type="non-terminal residue" evidence="2">
    <location>
        <position position="109"/>
    </location>
</feature>
<dbReference type="AlphaFoldDB" id="A0A1B6E450"/>
<organism evidence="2">
    <name type="scientific">Clastoptera arizonana</name>
    <name type="common">Arizona spittle bug</name>
    <dbReference type="NCBI Taxonomy" id="38151"/>
    <lineage>
        <taxon>Eukaryota</taxon>
        <taxon>Metazoa</taxon>
        <taxon>Ecdysozoa</taxon>
        <taxon>Arthropoda</taxon>
        <taxon>Hexapoda</taxon>
        <taxon>Insecta</taxon>
        <taxon>Pterygota</taxon>
        <taxon>Neoptera</taxon>
        <taxon>Paraneoptera</taxon>
        <taxon>Hemiptera</taxon>
        <taxon>Auchenorrhyncha</taxon>
        <taxon>Cercopoidea</taxon>
        <taxon>Clastopteridae</taxon>
        <taxon>Clastoptera</taxon>
    </lineage>
</organism>